<gene>
    <name evidence="2" type="ORF">CVLEPA_LOCUS20292</name>
</gene>
<dbReference type="EMBL" id="CAWYQH010000108">
    <property type="protein sequence ID" value="CAK8688268.1"/>
    <property type="molecule type" value="Genomic_DNA"/>
</dbReference>
<feature type="region of interest" description="Disordered" evidence="1">
    <location>
        <begin position="1"/>
        <end position="24"/>
    </location>
</feature>
<evidence type="ECO:0000313" key="2">
    <source>
        <dbReference type="EMBL" id="CAK8688268.1"/>
    </source>
</evidence>
<evidence type="ECO:0008006" key="4">
    <source>
        <dbReference type="Google" id="ProtNLM"/>
    </source>
</evidence>
<feature type="compositionally biased region" description="Basic and acidic residues" evidence="1">
    <location>
        <begin position="1"/>
        <end position="11"/>
    </location>
</feature>
<keyword evidence="3" id="KW-1185">Reference proteome</keyword>
<evidence type="ECO:0000256" key="1">
    <source>
        <dbReference type="SAM" id="MobiDB-lite"/>
    </source>
</evidence>
<protein>
    <recommendedName>
        <fullName evidence="4">RGS domain-containing protein</fullName>
    </recommendedName>
</protein>
<accession>A0ABP0G900</accession>
<evidence type="ECO:0000313" key="3">
    <source>
        <dbReference type="Proteomes" id="UP001642483"/>
    </source>
</evidence>
<proteinExistence type="predicted"/>
<sequence>MFTEGGKENLKKKQSSKPSYSSTVDISEGAYQTVGYTSKKQKDNKNKTRGRKWEEEIEKVICRECFSAYCSQTLAQYLLDRELFHKFWPAVETKMGEEMTK</sequence>
<dbReference type="Proteomes" id="UP001642483">
    <property type="component" value="Unassembled WGS sequence"/>
</dbReference>
<comment type="caution">
    <text evidence="2">The sequence shown here is derived from an EMBL/GenBank/DDBJ whole genome shotgun (WGS) entry which is preliminary data.</text>
</comment>
<organism evidence="2 3">
    <name type="scientific">Clavelina lepadiformis</name>
    <name type="common">Light-bulb sea squirt</name>
    <name type="synonym">Ascidia lepadiformis</name>
    <dbReference type="NCBI Taxonomy" id="159417"/>
    <lineage>
        <taxon>Eukaryota</taxon>
        <taxon>Metazoa</taxon>
        <taxon>Chordata</taxon>
        <taxon>Tunicata</taxon>
        <taxon>Ascidiacea</taxon>
        <taxon>Aplousobranchia</taxon>
        <taxon>Clavelinidae</taxon>
        <taxon>Clavelina</taxon>
    </lineage>
</organism>
<reference evidence="2 3" key="1">
    <citation type="submission" date="2024-02" db="EMBL/GenBank/DDBJ databases">
        <authorList>
            <person name="Daric V."/>
            <person name="Darras S."/>
        </authorList>
    </citation>
    <scope>NUCLEOTIDE SEQUENCE [LARGE SCALE GENOMIC DNA]</scope>
</reference>
<name>A0ABP0G900_CLALP</name>